<dbReference type="Gene3D" id="3.50.50.60">
    <property type="entry name" value="FAD/NAD(P)-binding domain"/>
    <property type="match status" value="2"/>
</dbReference>
<dbReference type="InterPro" id="IPR023753">
    <property type="entry name" value="FAD/NAD-binding_dom"/>
</dbReference>
<keyword evidence="7" id="KW-1185">Reference proteome</keyword>
<evidence type="ECO:0000313" key="7">
    <source>
        <dbReference type="Proteomes" id="UP001225596"/>
    </source>
</evidence>
<comment type="cofactor">
    <cofactor evidence="1">
        <name>FAD</name>
        <dbReference type="ChEBI" id="CHEBI:57692"/>
    </cofactor>
</comment>
<sequence length="476" mass="50714">MANTDMHVDVAIVGAGTAGLNAMKEVQLAGKSFVLIDHGPLGTTCARVGCMPSKAVLHAGAVWQGYTLPAIGRGDAIKHEISANDLWSKAQQTRTMLYSGLADRTRASAGDRLLMGHAQFVSPDAIEVDGQRIHAQAFVIATGSTPVLPAFLDRVKDRVLTTDSVFDLDVLPETIGIIGLGAIGLEIGLALARLGVRVIAADKQQQAGGISDPEISKRVLQRFGREKGLTMWLGTDISVQPSEDGVSVSISNGVTTEKVEWLLAAMGRKPNLAGLRLDLAGIDLNESGRPAVDPHTTRSGQSAIYFAGDVAGIRPLLHEAADEGLIAGWNTARHGQTTAFHRRVPFAIVFSDPDIAAIGVPFHELDPDHTIIGAAFGQTNGRSRVMGAEENLVRIYADANSGELRGAAVFASHGEHIAYLLAWAIQRGETAASLLEMPFYHPTVEEMVQAALFDIVKQQGKPHICPVGLRPMKHRA</sequence>
<dbReference type="Pfam" id="PF07992">
    <property type="entry name" value="Pyr_redox_2"/>
    <property type="match status" value="1"/>
</dbReference>
<reference evidence="6 7" key="1">
    <citation type="submission" date="2023-08" db="EMBL/GenBank/DDBJ databases">
        <title>Oxalobacteraceae gen .nov., isolated from river sludge outside the plant.</title>
        <authorList>
            <person name="Zhao S.Y."/>
        </authorList>
    </citation>
    <scope>NUCLEOTIDE SEQUENCE [LARGE SCALE GENOMIC DNA]</scope>
    <source>
        <strain evidence="6 7">R-40</strain>
    </source>
</reference>
<dbReference type="SUPFAM" id="SSF55424">
    <property type="entry name" value="FAD/NAD-linked reductases, dimerisation (C-terminal) domain"/>
    <property type="match status" value="1"/>
</dbReference>
<dbReference type="InterPro" id="IPR016156">
    <property type="entry name" value="FAD/NAD-linked_Rdtase_dimer_sf"/>
</dbReference>
<protein>
    <submittedName>
        <fullName evidence="6">Dihydrolipoyl dehydrogenase</fullName>
        <ecNumber evidence="6">1.8.1.4</ecNumber>
    </submittedName>
</protein>
<dbReference type="Gene3D" id="3.30.390.30">
    <property type="match status" value="1"/>
</dbReference>
<dbReference type="PANTHER" id="PTHR43014:SF4">
    <property type="entry name" value="PYRIDINE NUCLEOTIDE-DISULFIDE OXIDOREDUCTASE RCLA-RELATED"/>
    <property type="match status" value="1"/>
</dbReference>
<accession>A0ABU1BWI0</accession>
<dbReference type="PRINTS" id="PR00368">
    <property type="entry name" value="FADPNR"/>
</dbReference>
<dbReference type="InterPro" id="IPR036188">
    <property type="entry name" value="FAD/NAD-bd_sf"/>
</dbReference>
<evidence type="ECO:0000256" key="3">
    <source>
        <dbReference type="ARBA" id="ARBA00022827"/>
    </source>
</evidence>
<dbReference type="PRINTS" id="PR00411">
    <property type="entry name" value="PNDRDTASEI"/>
</dbReference>
<dbReference type="EC" id="1.8.1.4" evidence="6"/>
<evidence type="ECO:0000256" key="1">
    <source>
        <dbReference type="ARBA" id="ARBA00001974"/>
    </source>
</evidence>
<dbReference type="Pfam" id="PF02852">
    <property type="entry name" value="Pyr_redox_dim"/>
    <property type="match status" value="1"/>
</dbReference>
<dbReference type="RefSeq" id="WP_338438399.1">
    <property type="nucleotide sequence ID" value="NZ_JAUYVH010000022.1"/>
</dbReference>
<dbReference type="GO" id="GO:0004148">
    <property type="term" value="F:dihydrolipoyl dehydrogenase (NADH) activity"/>
    <property type="evidence" value="ECO:0007669"/>
    <property type="project" value="UniProtKB-EC"/>
</dbReference>
<name>A0ABU1BWI0_9BURK</name>
<evidence type="ECO:0000259" key="4">
    <source>
        <dbReference type="Pfam" id="PF02852"/>
    </source>
</evidence>
<evidence type="ECO:0000256" key="2">
    <source>
        <dbReference type="ARBA" id="ARBA00022630"/>
    </source>
</evidence>
<keyword evidence="2" id="KW-0285">Flavoprotein</keyword>
<feature type="domain" description="Pyridine nucleotide-disulphide oxidoreductase dimerisation" evidence="4">
    <location>
        <begin position="347"/>
        <end position="451"/>
    </location>
</feature>
<dbReference type="InterPro" id="IPR004099">
    <property type="entry name" value="Pyr_nucl-diS_OxRdtase_dimer"/>
</dbReference>
<keyword evidence="3" id="KW-0274">FAD</keyword>
<comment type="caution">
    <text evidence="6">The sequence shown here is derived from an EMBL/GenBank/DDBJ whole genome shotgun (WGS) entry which is preliminary data.</text>
</comment>
<evidence type="ECO:0000259" key="5">
    <source>
        <dbReference type="Pfam" id="PF07992"/>
    </source>
</evidence>
<proteinExistence type="predicted"/>
<dbReference type="SUPFAM" id="SSF51905">
    <property type="entry name" value="FAD/NAD(P)-binding domain"/>
    <property type="match status" value="1"/>
</dbReference>
<dbReference type="Proteomes" id="UP001225596">
    <property type="component" value="Unassembled WGS sequence"/>
</dbReference>
<dbReference type="EMBL" id="JAUYVH010000022">
    <property type="protein sequence ID" value="MDQ9172356.1"/>
    <property type="molecule type" value="Genomic_DNA"/>
</dbReference>
<keyword evidence="6" id="KW-0560">Oxidoreductase</keyword>
<gene>
    <name evidence="6" type="ORF">Q8A64_18270</name>
</gene>
<dbReference type="PANTHER" id="PTHR43014">
    <property type="entry name" value="MERCURIC REDUCTASE"/>
    <property type="match status" value="1"/>
</dbReference>
<organism evidence="6 7">
    <name type="scientific">Keguizhuia sedimenti</name>
    <dbReference type="NCBI Taxonomy" id="3064264"/>
    <lineage>
        <taxon>Bacteria</taxon>
        <taxon>Pseudomonadati</taxon>
        <taxon>Pseudomonadota</taxon>
        <taxon>Betaproteobacteria</taxon>
        <taxon>Burkholderiales</taxon>
        <taxon>Oxalobacteraceae</taxon>
        <taxon>Keguizhuia</taxon>
    </lineage>
</organism>
<dbReference type="NCBIfam" id="NF004939">
    <property type="entry name" value="PRK06292.1-1"/>
    <property type="match status" value="1"/>
</dbReference>
<evidence type="ECO:0000313" key="6">
    <source>
        <dbReference type="EMBL" id="MDQ9172356.1"/>
    </source>
</evidence>
<feature type="domain" description="FAD/NAD(P)-binding" evidence="5">
    <location>
        <begin position="9"/>
        <end position="324"/>
    </location>
</feature>